<dbReference type="GO" id="GO:0005737">
    <property type="term" value="C:cytoplasm"/>
    <property type="evidence" value="ECO:0007669"/>
    <property type="project" value="TreeGrafter"/>
</dbReference>
<dbReference type="GO" id="GO:0005524">
    <property type="term" value="F:ATP binding"/>
    <property type="evidence" value="ECO:0007669"/>
    <property type="project" value="UniProtKB-UniRule"/>
</dbReference>
<evidence type="ECO:0000256" key="4">
    <source>
        <dbReference type="ARBA" id="ARBA00022598"/>
    </source>
</evidence>
<dbReference type="UniPathway" id="UPA00070">
    <property type="reaction ID" value="UER00115"/>
</dbReference>
<comment type="caution">
    <text evidence="19">The sequence shown here is derived from an EMBL/GenBank/DDBJ whole genome shotgun (WGS) entry which is preliminary data.</text>
</comment>
<dbReference type="RefSeq" id="WP_057719206.1">
    <property type="nucleotide sequence ID" value="NZ_CAOXJC010000003.1"/>
</dbReference>
<dbReference type="Pfam" id="PF02787">
    <property type="entry name" value="CPSase_L_D3"/>
    <property type="match status" value="1"/>
</dbReference>
<keyword evidence="8 15" id="KW-0547">Nucleotide-binding</keyword>
<evidence type="ECO:0000313" key="20">
    <source>
        <dbReference type="Proteomes" id="UP000215828"/>
    </source>
</evidence>
<comment type="catalytic activity">
    <reaction evidence="14">
        <text>hydrogencarbonate + L-glutamine + 2 ATP + H2O = carbamoyl phosphate + L-glutamate + 2 ADP + phosphate + 2 H(+)</text>
        <dbReference type="Rhea" id="RHEA:18633"/>
        <dbReference type="ChEBI" id="CHEBI:15377"/>
        <dbReference type="ChEBI" id="CHEBI:15378"/>
        <dbReference type="ChEBI" id="CHEBI:17544"/>
        <dbReference type="ChEBI" id="CHEBI:29985"/>
        <dbReference type="ChEBI" id="CHEBI:30616"/>
        <dbReference type="ChEBI" id="CHEBI:43474"/>
        <dbReference type="ChEBI" id="CHEBI:58228"/>
        <dbReference type="ChEBI" id="CHEBI:58359"/>
        <dbReference type="ChEBI" id="CHEBI:456216"/>
        <dbReference type="EC" id="6.3.5.5"/>
    </reaction>
</comment>
<dbReference type="Gene3D" id="3.30.470.20">
    <property type="entry name" value="ATP-grasp fold, B domain"/>
    <property type="match status" value="2"/>
</dbReference>
<reference evidence="20 21" key="3">
    <citation type="submission" date="2017-09" db="EMBL/GenBank/DDBJ databases">
        <title>Tripartite evolution among Lactobacillus johnsonii, Lactobacillus taiwanensis, Lactobacillus reuteri and their rodent host.</title>
        <authorList>
            <person name="Wang T."/>
            <person name="Knowles S."/>
            <person name="Cheng C."/>
        </authorList>
    </citation>
    <scope>NUCLEOTIDE SEQUENCE [LARGE SCALE GENOMIC DNA]</scope>
    <source>
        <strain evidence="19 20">609q</strain>
        <strain evidence="18 21">609u</strain>
    </source>
</reference>
<reference evidence="18 21" key="2">
    <citation type="submission" date="2017-05" db="EMBL/GenBank/DDBJ databases">
        <authorList>
            <person name="Lin X.B."/>
            <person name="Stothard P."/>
            <person name="Tasseva G."/>
            <person name="Walter J."/>
        </authorList>
    </citation>
    <scope>NUCLEOTIDE SEQUENCE [LARGE SCALE GENOMIC DNA]</scope>
    <source>
        <strain evidence="18 21">609u</strain>
    </source>
</reference>
<dbReference type="InterPro" id="IPR011761">
    <property type="entry name" value="ATP-grasp"/>
</dbReference>
<dbReference type="PROSITE" id="PS50975">
    <property type="entry name" value="ATP_GRASP"/>
    <property type="match status" value="2"/>
</dbReference>
<evidence type="ECO:0000256" key="15">
    <source>
        <dbReference type="PROSITE-ProRule" id="PRU00409"/>
    </source>
</evidence>
<comment type="catalytic activity">
    <reaction evidence="13">
        <text>hydrogencarbonate + NH4(+) + 2 ATP = carbamoyl phosphate + 2 ADP + phosphate + 2 H(+)</text>
        <dbReference type="Rhea" id="RHEA:18029"/>
        <dbReference type="ChEBI" id="CHEBI:15378"/>
        <dbReference type="ChEBI" id="CHEBI:17544"/>
        <dbReference type="ChEBI" id="CHEBI:28938"/>
        <dbReference type="ChEBI" id="CHEBI:30616"/>
        <dbReference type="ChEBI" id="CHEBI:43474"/>
        <dbReference type="ChEBI" id="CHEBI:58228"/>
        <dbReference type="ChEBI" id="CHEBI:456216"/>
        <dbReference type="EC" id="6.3.4.16"/>
    </reaction>
</comment>
<dbReference type="GO" id="GO:0004087">
    <property type="term" value="F:carbamoyl-phosphate synthase (ammonia) activity"/>
    <property type="evidence" value="ECO:0007669"/>
    <property type="project" value="UniProtKB-EC"/>
</dbReference>
<dbReference type="GO" id="GO:0044205">
    <property type="term" value="P:'de novo' UMP biosynthetic process"/>
    <property type="evidence" value="ECO:0007669"/>
    <property type="project" value="UniProtKB-UniPathway"/>
</dbReference>
<dbReference type="GO" id="GO:0046872">
    <property type="term" value="F:metal ion binding"/>
    <property type="evidence" value="ECO:0007669"/>
    <property type="project" value="UniProtKB-KW"/>
</dbReference>
<evidence type="ECO:0000256" key="5">
    <source>
        <dbReference type="ARBA" id="ARBA00022605"/>
    </source>
</evidence>
<dbReference type="InterPro" id="IPR058047">
    <property type="entry name" value="CPSase_preATP-grasp"/>
</dbReference>
<proteinExistence type="inferred from homology"/>
<keyword evidence="5" id="KW-0028">Amino-acid biosynthesis</keyword>
<dbReference type="NCBIfam" id="NF003671">
    <property type="entry name" value="PRK05294.1"/>
    <property type="match status" value="1"/>
</dbReference>
<evidence type="ECO:0000313" key="19">
    <source>
        <dbReference type="EMBL" id="OYR92571.1"/>
    </source>
</evidence>
<protein>
    <submittedName>
        <fullName evidence="19">Carbamoyl phosphate synthase large subunit</fullName>
    </submittedName>
</protein>
<dbReference type="SUPFAM" id="SSF56059">
    <property type="entry name" value="Glutathione synthetase ATP-binding domain-like"/>
    <property type="match status" value="2"/>
</dbReference>
<dbReference type="PANTHER" id="PTHR11405:SF16">
    <property type="entry name" value="ASPARTATE CARBAMOYLTRANSFERASE, CHLOROPLASTIC"/>
    <property type="match status" value="1"/>
</dbReference>
<dbReference type="Pfam" id="PF02142">
    <property type="entry name" value="MGS"/>
    <property type="match status" value="1"/>
</dbReference>
<evidence type="ECO:0000256" key="8">
    <source>
        <dbReference type="ARBA" id="ARBA00022741"/>
    </source>
</evidence>
<evidence type="ECO:0000256" key="6">
    <source>
        <dbReference type="ARBA" id="ARBA00022723"/>
    </source>
</evidence>
<evidence type="ECO:0000259" key="16">
    <source>
        <dbReference type="PROSITE" id="PS50975"/>
    </source>
</evidence>
<dbReference type="Pfam" id="PF25596">
    <property type="entry name" value="CPSase_L_D1"/>
    <property type="match status" value="2"/>
</dbReference>
<name>A0A256LGK7_9LACO</name>
<dbReference type="SMART" id="SM00851">
    <property type="entry name" value="MGS"/>
    <property type="match status" value="1"/>
</dbReference>
<dbReference type="CDD" id="cd01424">
    <property type="entry name" value="MGS_CPS_II"/>
    <property type="match status" value="1"/>
</dbReference>
<dbReference type="InterPro" id="IPR011607">
    <property type="entry name" value="MGS-like_dom"/>
</dbReference>
<reference evidence="19 20" key="1">
    <citation type="submission" date="2017-04" db="EMBL/GenBank/DDBJ databases">
        <authorList>
            <person name="Afonso C.L."/>
            <person name="Miller P.J."/>
            <person name="Scott M.A."/>
            <person name="Spackman E."/>
            <person name="Goraichik I."/>
            <person name="Dimitrov K.M."/>
            <person name="Suarez D.L."/>
            <person name="Swayne D.E."/>
        </authorList>
    </citation>
    <scope>NUCLEOTIDE SEQUENCE [LARGE SCALE GENOMIC DNA]</scope>
    <source>
        <strain evidence="19 20">609q</strain>
    </source>
</reference>
<gene>
    <name evidence="18" type="ORF">CBF53_02320</name>
    <name evidence="19" type="ORF">CBF70_03090</name>
</gene>
<organism evidence="19 20">
    <name type="scientific">Lactobacillus taiwanensis</name>
    <dbReference type="NCBI Taxonomy" id="508451"/>
    <lineage>
        <taxon>Bacteria</taxon>
        <taxon>Bacillati</taxon>
        <taxon>Bacillota</taxon>
        <taxon>Bacilli</taxon>
        <taxon>Lactobacillales</taxon>
        <taxon>Lactobacillaceae</taxon>
        <taxon>Lactobacillus</taxon>
    </lineage>
</organism>
<keyword evidence="10" id="KW-0460">Magnesium</keyword>
<dbReference type="NCBIfam" id="NF009455">
    <property type="entry name" value="PRK12815.1"/>
    <property type="match status" value="1"/>
</dbReference>
<keyword evidence="9 15" id="KW-0067">ATP-binding</keyword>
<dbReference type="AlphaFoldDB" id="A0A256LGK7"/>
<evidence type="ECO:0000256" key="11">
    <source>
        <dbReference type="ARBA" id="ARBA00022975"/>
    </source>
</evidence>
<keyword evidence="7" id="KW-0677">Repeat</keyword>
<dbReference type="InterPro" id="IPR005483">
    <property type="entry name" value="CPSase_dom"/>
</dbReference>
<dbReference type="SUPFAM" id="SSF52440">
    <property type="entry name" value="PreATP-grasp domain"/>
    <property type="match status" value="2"/>
</dbReference>
<dbReference type="InterPro" id="IPR033937">
    <property type="entry name" value="MGS_CPS_CarB"/>
</dbReference>
<keyword evidence="3" id="KW-0055">Arginine biosynthesis</keyword>
<keyword evidence="21" id="KW-1185">Reference proteome</keyword>
<evidence type="ECO:0000256" key="3">
    <source>
        <dbReference type="ARBA" id="ARBA00022571"/>
    </source>
</evidence>
<dbReference type="EMBL" id="NGNX01000009">
    <property type="protein sequence ID" value="OYR92571.1"/>
    <property type="molecule type" value="Genomic_DNA"/>
</dbReference>
<dbReference type="EMBL" id="NGNV01000007">
    <property type="protein sequence ID" value="OYR88682.1"/>
    <property type="molecule type" value="Genomic_DNA"/>
</dbReference>
<keyword evidence="6" id="KW-0479">Metal-binding</keyword>
<dbReference type="InterPro" id="IPR005480">
    <property type="entry name" value="CPSase_lsu_oligo"/>
</dbReference>
<keyword evidence="11" id="KW-0665">Pyrimidine biosynthesis</keyword>
<dbReference type="Proteomes" id="UP000215828">
    <property type="component" value="Unassembled WGS sequence"/>
</dbReference>
<dbReference type="SUPFAM" id="SSF52335">
    <property type="entry name" value="Methylglyoxal synthase-like"/>
    <property type="match status" value="1"/>
</dbReference>
<keyword evidence="12" id="KW-0464">Manganese</keyword>
<dbReference type="InterPro" id="IPR036914">
    <property type="entry name" value="MGS-like_dom_sf"/>
</dbReference>
<evidence type="ECO:0000256" key="10">
    <source>
        <dbReference type="ARBA" id="ARBA00022842"/>
    </source>
</evidence>
<evidence type="ECO:0000256" key="14">
    <source>
        <dbReference type="ARBA" id="ARBA00048816"/>
    </source>
</evidence>
<dbReference type="PROSITE" id="PS51855">
    <property type="entry name" value="MGS"/>
    <property type="match status" value="1"/>
</dbReference>
<dbReference type="GO" id="GO:0006541">
    <property type="term" value="P:glutamine metabolic process"/>
    <property type="evidence" value="ECO:0007669"/>
    <property type="project" value="TreeGrafter"/>
</dbReference>
<evidence type="ECO:0000313" key="18">
    <source>
        <dbReference type="EMBL" id="OYR88682.1"/>
    </source>
</evidence>
<accession>A0A256LGK7</accession>
<dbReference type="Gene3D" id="3.40.50.20">
    <property type="match status" value="2"/>
</dbReference>
<dbReference type="InterPro" id="IPR016185">
    <property type="entry name" value="PreATP-grasp_dom_sf"/>
</dbReference>
<evidence type="ECO:0000313" key="21">
    <source>
        <dbReference type="Proteomes" id="UP000216316"/>
    </source>
</evidence>
<dbReference type="InterPro" id="IPR005479">
    <property type="entry name" value="CPAse_ATP-bd"/>
</dbReference>
<dbReference type="GO" id="GO:0004088">
    <property type="term" value="F:carbamoyl-phosphate synthase (glutamine-hydrolyzing) activity"/>
    <property type="evidence" value="ECO:0007669"/>
    <property type="project" value="UniProtKB-EC"/>
</dbReference>
<comment type="similarity">
    <text evidence="2">Belongs to the CarB family.</text>
</comment>
<dbReference type="GO" id="GO:0006526">
    <property type="term" value="P:L-arginine biosynthetic process"/>
    <property type="evidence" value="ECO:0007669"/>
    <property type="project" value="UniProtKB-KW"/>
</dbReference>
<dbReference type="SMART" id="SM01096">
    <property type="entry name" value="CPSase_L_D3"/>
    <property type="match status" value="1"/>
</dbReference>
<dbReference type="Pfam" id="PF02786">
    <property type="entry name" value="CPSase_L_D2"/>
    <property type="match status" value="2"/>
</dbReference>
<evidence type="ECO:0000256" key="7">
    <source>
        <dbReference type="ARBA" id="ARBA00022737"/>
    </source>
</evidence>
<evidence type="ECO:0000256" key="9">
    <source>
        <dbReference type="ARBA" id="ARBA00022840"/>
    </source>
</evidence>
<comment type="pathway">
    <text evidence="1">Amino-acid biosynthesis; L-arginine biosynthesis; carbamoyl phosphate from bicarbonate: step 1/1.</text>
</comment>
<dbReference type="SUPFAM" id="SSF48108">
    <property type="entry name" value="Carbamoyl phosphate synthetase, large subunit connection domain"/>
    <property type="match status" value="1"/>
</dbReference>
<sequence>MPLHNEINKVLVIGAGPSIVGEVSELDILAKQALTAFAESNVQVVLINPNPATVTTDPRANVNVYLEPMTLPFVKRIIRMEKPDAIIPAFGGKPALKLTKELLESGILTQMNIELLTINSLALSLSSPHNFYTFLKANKISVANQWLLEKEDDLKRVIEHAHFPLLLAKKQHYRPDNTISLENLKQLEQYFLDEENDDHFQWKDYRISEDLSNWEELIFDIIRDNNGNFCFVGNTGSLEPVGINSSDSLLVTPILTRNNNQIQRLRNCCRKIANCLNLHGALSIHFAVKQAGEDFNFKVLSVKPRLTQTSLLSYRSGVYSIGYVTAKVALGYNLNEITDPQSGISAAVDPIQDACFVKLPYWSFTEAGYNHYFLNNKTASGGQALGVGRNFESAFLKALQATTGFSNNIKTFEKECKKSEEQLLQDLSKPTELHLIILLAAIAKGISYHTLHKVLHVHLVFLQKFNHILILLKKLQNDELTADLLLKVKKNGFSNRLIAEVTHQDEKDISNLCKKWSIKPSYIEIDGTAGLIHPNIQAVYSSYGIEDEIKPLSNAKKCLLLGLKPFQVSLTDEFDYMLYHAAETLKEQGISPVIISNNPESISAAYNVCDRVYFEPITLENILDVANKENIKEIVTQFSGKQINEYRLQLLEHGLAILAQNNLNEILKEDHSNEVYQAGVKPVPALQCDNEDKIFDFVKQIGFPVLIGGSSNGKKQKSAVVFDLPALQRYIAENALEHISISKFIEGKKYEVTAISDGENVTIPGIIEHFEQTGSHASDSIAVYRPQNLSTNDQRRLRDSAISIATNLHLKGPVNLHFLLANNQIYLLQIKSYSGHNVAFLTKALKRDITSISMQVLLGKKLSELELSSDIWPSNDLIHVKMPVLSYLSYQSENTFDSKMKTSGSVMGRAKHLPTALFKGYAGSDLMISTYGTVFISVKDSEKHNAIKIAARFHRLGFKLLATEGTANVLAEEGITTGIIGKVQEGSNSLLEKIRQHRINLVINVTSLSDSASHDAIMIKDAALSTHIPVFSSLQSAQDILAVLETLAMTTQPL</sequence>
<dbReference type="FunFam" id="3.30.470.20:FF:000026">
    <property type="entry name" value="Carbamoyl-phosphate synthase large chain"/>
    <property type="match status" value="1"/>
</dbReference>
<dbReference type="PANTHER" id="PTHR11405">
    <property type="entry name" value="CARBAMOYLTRANSFERASE FAMILY MEMBER"/>
    <property type="match status" value="1"/>
</dbReference>
<evidence type="ECO:0000256" key="12">
    <source>
        <dbReference type="ARBA" id="ARBA00023211"/>
    </source>
</evidence>
<evidence type="ECO:0000256" key="2">
    <source>
        <dbReference type="ARBA" id="ARBA00009799"/>
    </source>
</evidence>
<dbReference type="Gene3D" id="3.40.50.1380">
    <property type="entry name" value="Methylglyoxal synthase-like domain"/>
    <property type="match status" value="1"/>
</dbReference>
<dbReference type="Gene3D" id="1.10.1030.10">
    <property type="entry name" value="Carbamoyl-phosphate synthetase, large subunit oligomerisation domain"/>
    <property type="match status" value="1"/>
</dbReference>
<evidence type="ECO:0000259" key="17">
    <source>
        <dbReference type="PROSITE" id="PS51855"/>
    </source>
</evidence>
<evidence type="ECO:0000256" key="1">
    <source>
        <dbReference type="ARBA" id="ARBA00005077"/>
    </source>
</evidence>
<feature type="domain" description="ATP-grasp" evidence="16">
    <location>
        <begin position="672"/>
        <end position="858"/>
    </location>
</feature>
<feature type="domain" description="ATP-grasp" evidence="16">
    <location>
        <begin position="132"/>
        <end position="334"/>
    </location>
</feature>
<feature type="domain" description="MGS-like" evidence="17">
    <location>
        <begin position="926"/>
        <end position="1054"/>
    </location>
</feature>
<keyword evidence="4" id="KW-0436">Ligase</keyword>
<dbReference type="FunFam" id="3.40.50.20:FF:000001">
    <property type="entry name" value="Carbamoyl-phosphate synthase large chain"/>
    <property type="match status" value="2"/>
</dbReference>
<evidence type="ECO:0000256" key="13">
    <source>
        <dbReference type="ARBA" id="ARBA00047359"/>
    </source>
</evidence>
<dbReference type="InterPro" id="IPR036897">
    <property type="entry name" value="CarbamoylP_synth_lsu_oligo_sf"/>
</dbReference>
<dbReference type="Proteomes" id="UP000216316">
    <property type="component" value="Unassembled WGS sequence"/>
</dbReference>
<dbReference type="PRINTS" id="PR00098">
    <property type="entry name" value="CPSASE"/>
</dbReference>